<dbReference type="Gene3D" id="1.25.40.10">
    <property type="entry name" value="Tetratricopeptide repeat domain"/>
    <property type="match status" value="1"/>
</dbReference>
<keyword evidence="3" id="KW-1185">Reference proteome</keyword>
<evidence type="ECO:0000313" key="3">
    <source>
        <dbReference type="Proteomes" id="UP000383971"/>
    </source>
</evidence>
<dbReference type="Proteomes" id="UP000383971">
    <property type="component" value="Unassembled WGS sequence"/>
</dbReference>
<dbReference type="RefSeq" id="WP_150584835.1">
    <property type="nucleotide sequence ID" value="NZ_CABPSE010000006.1"/>
</dbReference>
<proteinExistence type="predicted"/>
<feature type="transmembrane region" description="Helical" evidence="1">
    <location>
        <begin position="28"/>
        <end position="49"/>
    </location>
</feature>
<protein>
    <submittedName>
        <fullName evidence="2">Polysaccharide transport system component protein</fullName>
    </submittedName>
</protein>
<dbReference type="AlphaFoldDB" id="A0A5E4UJX0"/>
<accession>A0A5E4UJX0</accession>
<evidence type="ECO:0000256" key="1">
    <source>
        <dbReference type="SAM" id="Phobius"/>
    </source>
</evidence>
<dbReference type="InterPro" id="IPR011990">
    <property type="entry name" value="TPR-like_helical_dom_sf"/>
</dbReference>
<keyword evidence="1" id="KW-0472">Membrane</keyword>
<organism evidence="2 3">
    <name type="scientific">Pandoraea communis</name>
    <dbReference type="NCBI Taxonomy" id="2508297"/>
    <lineage>
        <taxon>Bacteria</taxon>
        <taxon>Pseudomonadati</taxon>
        <taxon>Pseudomonadota</taxon>
        <taxon>Betaproteobacteria</taxon>
        <taxon>Burkholderiales</taxon>
        <taxon>Burkholderiaceae</taxon>
        <taxon>Pandoraea</taxon>
    </lineage>
</organism>
<keyword evidence="1" id="KW-0812">Transmembrane</keyword>
<keyword evidence="1" id="KW-1133">Transmembrane helix</keyword>
<name>A0A5E4UJX0_9BURK</name>
<sequence length="377" mass="41732">MPEPTSQDERATAGRRLRRSDGASGLCLLRWACTLGLAALAMGAQAQALRLVMQSEVWEAQPGGVAMPLVSMSAVLGWQAVAALLAGGFTTCVVPASYRGRRSAFWHIALITFFLPGAGLSVVLGVLLIGYLFPPPSEAVVAGRVMSPGFISHLVARVRHGAGMRLRARLRNLRGERDDRVAALVSVQALPSRVTSEIARDLLADPVEEVRLLAYGILDGMEKRIMQQIYAMRDRHAAAQDEDERAHACRHLAQLHWELIYQNLVRGEVLRFTMERVEQFARDALEQHEDDASMWYLLGRCALLRETPDLAEMYLRQAQFHSFPTERLLPWLAEAAFQKRRYDRVAQLLGGLGASAKGARGATASQAVQPAVRFWTR</sequence>
<gene>
    <name evidence="2" type="ORF">PCO31111_02093</name>
</gene>
<feature type="transmembrane region" description="Helical" evidence="1">
    <location>
        <begin position="108"/>
        <end position="133"/>
    </location>
</feature>
<reference evidence="2 3" key="1">
    <citation type="submission" date="2019-08" db="EMBL/GenBank/DDBJ databases">
        <authorList>
            <person name="Peeters C."/>
        </authorList>
    </citation>
    <scope>NUCLEOTIDE SEQUENCE [LARGE SCALE GENOMIC DNA]</scope>
    <source>
        <strain evidence="2 3">LMG 31111</strain>
    </source>
</reference>
<dbReference type="EMBL" id="CABPSE010000006">
    <property type="protein sequence ID" value="VVD99973.1"/>
    <property type="molecule type" value="Genomic_DNA"/>
</dbReference>
<feature type="transmembrane region" description="Helical" evidence="1">
    <location>
        <begin position="69"/>
        <end position="96"/>
    </location>
</feature>
<evidence type="ECO:0000313" key="2">
    <source>
        <dbReference type="EMBL" id="VVD99973.1"/>
    </source>
</evidence>